<dbReference type="GO" id="GO:0016874">
    <property type="term" value="F:ligase activity"/>
    <property type="evidence" value="ECO:0007669"/>
    <property type="project" value="UniProtKB-KW"/>
</dbReference>
<dbReference type="OrthoDB" id="52890at2157"/>
<reference evidence="1 2" key="1">
    <citation type="submission" date="2011-10" db="EMBL/GenBank/DDBJ databases">
        <title>The Improved High-Quality Draft genome of Methanoplanus limicola DSM 2279.</title>
        <authorList>
            <consortium name="US DOE Joint Genome Institute (JGI-PGF)"/>
            <person name="Lucas S."/>
            <person name="Copeland A."/>
            <person name="Lapidus A."/>
            <person name="Glavina del Rio T."/>
            <person name="Dalin E."/>
            <person name="Tice H."/>
            <person name="Bruce D."/>
            <person name="Goodwin L."/>
            <person name="Pitluck S."/>
            <person name="Peters L."/>
            <person name="Mikhailova N."/>
            <person name="Lu M."/>
            <person name="Kyrpides N."/>
            <person name="Mavromatis K."/>
            <person name="Ivanova N."/>
            <person name="Markowitz V."/>
            <person name="Cheng J.-F."/>
            <person name="Hugenholtz P."/>
            <person name="Woyke T."/>
            <person name="Wu D."/>
            <person name="Wirth R."/>
            <person name="Brambilla E.-M."/>
            <person name="Klenk H.-P."/>
            <person name="Eisen J.A."/>
        </authorList>
    </citation>
    <scope>NUCLEOTIDE SEQUENCE [LARGE SCALE GENOMIC DNA]</scope>
    <source>
        <strain evidence="1 2">DSM 2279</strain>
    </source>
</reference>
<dbReference type="NCBIfam" id="NF033197">
    <property type="entry name" value="F430_CfbE"/>
    <property type="match status" value="1"/>
</dbReference>
<dbReference type="Gene3D" id="3.40.1190.10">
    <property type="entry name" value="Mur-like, catalytic domain"/>
    <property type="match status" value="1"/>
</dbReference>
<protein>
    <submittedName>
        <fullName evidence="1">Mur ligase middle domain protein</fullName>
    </submittedName>
</protein>
<dbReference type="RefSeq" id="WP_004076245.1">
    <property type="nucleotide sequence ID" value="NZ_CM001436.1"/>
</dbReference>
<evidence type="ECO:0000313" key="2">
    <source>
        <dbReference type="Proteomes" id="UP000005741"/>
    </source>
</evidence>
<keyword evidence="1" id="KW-0436">Ligase</keyword>
<proteinExistence type="predicted"/>
<dbReference type="InterPro" id="IPR036565">
    <property type="entry name" value="Mur-like_cat_sf"/>
</dbReference>
<dbReference type="InParanoid" id="H1Z1R9"/>
<keyword evidence="2" id="KW-1185">Reference proteome</keyword>
<evidence type="ECO:0000313" key="1">
    <source>
        <dbReference type="EMBL" id="EHQ34595.1"/>
    </source>
</evidence>
<gene>
    <name evidence="1" type="ORF">Metlim_0456</name>
</gene>
<name>H1Z1R9_9EURY</name>
<dbReference type="EMBL" id="CM001436">
    <property type="protein sequence ID" value="EHQ34595.1"/>
    <property type="molecule type" value="Genomic_DNA"/>
</dbReference>
<dbReference type="STRING" id="937775.Metlim_0456"/>
<dbReference type="SUPFAM" id="SSF53623">
    <property type="entry name" value="MurD-like peptide ligases, catalytic domain"/>
    <property type="match status" value="1"/>
</dbReference>
<dbReference type="Proteomes" id="UP000005741">
    <property type="component" value="Chromosome"/>
</dbReference>
<organism evidence="1 2">
    <name type="scientific">Methanoplanus limicola DSM 2279</name>
    <dbReference type="NCBI Taxonomy" id="937775"/>
    <lineage>
        <taxon>Archaea</taxon>
        <taxon>Methanobacteriati</taxon>
        <taxon>Methanobacteriota</taxon>
        <taxon>Stenosarchaea group</taxon>
        <taxon>Methanomicrobia</taxon>
        <taxon>Methanomicrobiales</taxon>
        <taxon>Methanomicrobiaceae</taxon>
        <taxon>Methanoplanus</taxon>
    </lineage>
</organism>
<dbReference type="AlphaFoldDB" id="H1Z1R9"/>
<accession>H1Z1R9</accession>
<sequence>MNILVLDTIHGGDEISRRLISLGHNTDTVDVYRHKSGISEGSALLKNYDLTASPVHLDPEYPLLKKECRIISHHQAAAMIIGDKKPELMIEITGAKGKTTTAHALAHVLRTHNNRLLLHTSKGTVEFPGGKTLWKKSITPASVIDAALYAHENGLWLIAEESLGVTGAGDIAILTSKEDYPIASGKKSAIKAKLGSMKNSGTVITAPGEDPGGNTGAYHSEDITEVKNGVCRYSYKGINGSFRNPLLEISGYKKALQTAAATACILGIDPACLKDFLALEGRMSSGKRGSNIIIDNSNSGVNKQTTLDAVRYARKVSPKENLTLVIGLEANNICEGFPAEDILDAIRQSGADKVVLAGEAARLKEEAEGLTGYVTLSSGLSDGRETAEKITDDGLIVLSVKTWR</sequence>
<dbReference type="HOGENOM" id="CLU_047362_0_0_2"/>
<dbReference type="GO" id="GO:0005524">
    <property type="term" value="F:ATP binding"/>
    <property type="evidence" value="ECO:0007669"/>
    <property type="project" value="InterPro"/>
</dbReference>